<dbReference type="Pfam" id="PF13660">
    <property type="entry name" value="DUF4147"/>
    <property type="match status" value="1"/>
</dbReference>
<feature type="domain" description="MOFRL-associated" evidence="2">
    <location>
        <begin position="8"/>
        <end position="229"/>
    </location>
</feature>
<proteinExistence type="predicted"/>
<evidence type="ECO:0000313" key="3">
    <source>
        <dbReference type="EMBL" id="WND02700.1"/>
    </source>
</evidence>
<dbReference type="GO" id="GO:0005737">
    <property type="term" value="C:cytoplasm"/>
    <property type="evidence" value="ECO:0007669"/>
    <property type="project" value="TreeGrafter"/>
</dbReference>
<dbReference type="PANTHER" id="PTHR12227:SF0">
    <property type="entry name" value="GLYCERATE KINASE"/>
    <property type="match status" value="1"/>
</dbReference>
<gene>
    <name evidence="3" type="ORF">QGN29_14195</name>
</gene>
<dbReference type="InterPro" id="IPR007835">
    <property type="entry name" value="MOFRL"/>
</dbReference>
<sequence length="423" mass="45391">MQITRKTLLSLYETAVTAVHPTRCLPSYIPSPIKGRTLVVAAGKASVQMAEVFANAYKGPFEGLLISHYSPDPTLSVLSQFEQITASHPIPNAAGQSAAIRALELATSLKEGDRLIVLLSGGASALLPAPCQGISLEDKIKLTQQLLACGASIQEINTVRQHCSEIKGGRLASQAAPAEVLTLAISDVVGDDPVYIASGPTHHTLTPKNSVEKILNNYQISLPSAVRDAILEREISHSKNVNTHYSLIASARVALNAVEEQLRQLGYTIHNLGYDLKGDAIETATEHANLITYHIAKKKVNLREGNLRKPIAFISGGELTAILGPATGRGGPNTEYLLSLYSQLSINNPYYALACDTDGKDGTGEAGALLTPDLVETIKTQKLNASQYIKHKDSYTFFDEIDGLVITGPTDTNVNDIRIILVH</sequence>
<dbReference type="SUPFAM" id="SSF82544">
    <property type="entry name" value="GckA/TtuD-like"/>
    <property type="match status" value="1"/>
</dbReference>
<keyword evidence="4" id="KW-1185">Reference proteome</keyword>
<dbReference type="KEGG" id="tmk:QGN29_14195"/>
<name>A0AA52EDH9_9PROT</name>
<organism evidence="3 4">
    <name type="scientific">Temperatibacter marinus</name>
    <dbReference type="NCBI Taxonomy" id="1456591"/>
    <lineage>
        <taxon>Bacteria</taxon>
        <taxon>Pseudomonadati</taxon>
        <taxon>Pseudomonadota</taxon>
        <taxon>Alphaproteobacteria</taxon>
        <taxon>Kordiimonadales</taxon>
        <taxon>Temperatibacteraceae</taxon>
        <taxon>Temperatibacter</taxon>
    </lineage>
</organism>
<dbReference type="Gene3D" id="3.40.50.10180">
    <property type="entry name" value="Glycerate kinase, MOFRL-like N-terminal domain"/>
    <property type="match status" value="1"/>
</dbReference>
<dbReference type="InterPro" id="IPR037035">
    <property type="entry name" value="GK-like_C_sf"/>
</dbReference>
<dbReference type="EMBL" id="CP123872">
    <property type="protein sequence ID" value="WND02700.1"/>
    <property type="molecule type" value="Genomic_DNA"/>
</dbReference>
<feature type="domain" description="MOFRL" evidence="1">
    <location>
        <begin position="312"/>
        <end position="416"/>
    </location>
</feature>
<dbReference type="RefSeq" id="WP_310798536.1">
    <property type="nucleotide sequence ID" value="NZ_CP123872.1"/>
</dbReference>
<reference evidence="3" key="1">
    <citation type="submission" date="2023-04" db="EMBL/GenBank/DDBJ databases">
        <title>Complete genome sequence of Temperatibacter marinus.</title>
        <authorList>
            <person name="Rong J.-C."/>
            <person name="Yi M.-L."/>
            <person name="Zhao Q."/>
        </authorList>
    </citation>
    <scope>NUCLEOTIDE SEQUENCE</scope>
    <source>
        <strain evidence="3">NBRC 110045</strain>
    </source>
</reference>
<dbReference type="Pfam" id="PF05161">
    <property type="entry name" value="MOFRL"/>
    <property type="match status" value="1"/>
</dbReference>
<dbReference type="InterPro" id="IPR038614">
    <property type="entry name" value="GK_N_sf"/>
</dbReference>
<evidence type="ECO:0000259" key="2">
    <source>
        <dbReference type="Pfam" id="PF13660"/>
    </source>
</evidence>
<accession>A0AA52EDH9</accession>
<dbReference type="PANTHER" id="PTHR12227">
    <property type="entry name" value="GLYCERATE KINASE"/>
    <property type="match status" value="1"/>
</dbReference>
<dbReference type="Gene3D" id="3.40.1480.10">
    <property type="entry name" value="MOFRL domain"/>
    <property type="match status" value="1"/>
</dbReference>
<dbReference type="GO" id="GO:0008887">
    <property type="term" value="F:glycerate kinase activity"/>
    <property type="evidence" value="ECO:0007669"/>
    <property type="project" value="InterPro"/>
</dbReference>
<evidence type="ECO:0000313" key="4">
    <source>
        <dbReference type="Proteomes" id="UP001268683"/>
    </source>
</evidence>
<dbReference type="InterPro" id="IPR025286">
    <property type="entry name" value="MOFRL_assoc_dom"/>
</dbReference>
<dbReference type="Proteomes" id="UP001268683">
    <property type="component" value="Chromosome"/>
</dbReference>
<evidence type="ECO:0000259" key="1">
    <source>
        <dbReference type="Pfam" id="PF05161"/>
    </source>
</evidence>
<dbReference type="AlphaFoldDB" id="A0AA52EDH9"/>
<protein>
    <submittedName>
        <fullName evidence="3">DUF4147 domain-containing protein</fullName>
    </submittedName>
</protein>
<dbReference type="InterPro" id="IPR039760">
    <property type="entry name" value="MOFRL_protein"/>
</dbReference>